<dbReference type="Pfam" id="PF13749">
    <property type="entry name" value="HATPase_c_4"/>
    <property type="match status" value="1"/>
</dbReference>
<dbReference type="InterPro" id="IPR036388">
    <property type="entry name" value="WH-like_DNA-bd_sf"/>
</dbReference>
<evidence type="ECO:0000313" key="2">
    <source>
        <dbReference type="Proteomes" id="UP000260943"/>
    </source>
</evidence>
<dbReference type="CDD" id="cd00090">
    <property type="entry name" value="HTH_ARSR"/>
    <property type="match status" value="1"/>
</dbReference>
<comment type="caution">
    <text evidence="1">The sequence shown here is derived from an EMBL/GenBank/DDBJ whole genome shotgun (WGS) entry which is preliminary data.</text>
</comment>
<organism evidence="1 2">
    <name type="scientific">Collinsella tanakaei</name>
    <dbReference type="NCBI Taxonomy" id="626935"/>
    <lineage>
        <taxon>Bacteria</taxon>
        <taxon>Bacillati</taxon>
        <taxon>Actinomycetota</taxon>
        <taxon>Coriobacteriia</taxon>
        <taxon>Coriobacteriales</taxon>
        <taxon>Coriobacteriaceae</taxon>
        <taxon>Collinsella</taxon>
    </lineage>
</organism>
<dbReference type="InterPro" id="IPR038475">
    <property type="entry name" value="RecG_C_sf"/>
</dbReference>
<dbReference type="SUPFAM" id="SSF46785">
    <property type="entry name" value="Winged helix' DNA-binding domain"/>
    <property type="match status" value="1"/>
</dbReference>
<evidence type="ECO:0000313" key="1">
    <source>
        <dbReference type="EMBL" id="RGL11683.1"/>
    </source>
</evidence>
<dbReference type="RefSeq" id="WP_117679031.1">
    <property type="nucleotide sequence ID" value="NZ_QSRJ01000002.1"/>
</dbReference>
<dbReference type="Gene3D" id="3.30.565.60">
    <property type="match status" value="1"/>
</dbReference>
<dbReference type="AlphaFoldDB" id="A0A3E4QXW1"/>
<dbReference type="Proteomes" id="UP000260943">
    <property type="component" value="Unassembled WGS sequence"/>
</dbReference>
<dbReference type="PANTHER" id="PTHR30595:SF6">
    <property type="entry name" value="SCHLAFEN ALBA-2 DOMAIN-CONTAINING PROTEIN"/>
    <property type="match status" value="1"/>
</dbReference>
<dbReference type="InterPro" id="IPR036390">
    <property type="entry name" value="WH_DNA-bd_sf"/>
</dbReference>
<dbReference type="PANTHER" id="PTHR30595">
    <property type="entry name" value="GLPR-RELATED TRANSCRIPTIONAL REPRESSOR"/>
    <property type="match status" value="1"/>
</dbReference>
<reference evidence="1 2" key="1">
    <citation type="submission" date="2018-08" db="EMBL/GenBank/DDBJ databases">
        <title>A genome reference for cultivated species of the human gut microbiota.</title>
        <authorList>
            <person name="Zou Y."/>
            <person name="Xue W."/>
            <person name="Luo G."/>
        </authorList>
    </citation>
    <scope>NUCLEOTIDE SEQUENCE [LARGE SCALE GENOMIC DNA]</scope>
    <source>
        <strain evidence="1 2">TF08-14</strain>
    </source>
</reference>
<dbReference type="EMBL" id="QSRJ01000002">
    <property type="protein sequence ID" value="RGL11683.1"/>
    <property type="molecule type" value="Genomic_DNA"/>
</dbReference>
<accession>A0A3E4QXW1</accession>
<proteinExistence type="predicted"/>
<protein>
    <submittedName>
        <fullName evidence="1">AAA family ATPase</fullName>
    </submittedName>
</protein>
<gene>
    <name evidence="1" type="ORF">DXC81_02555</name>
</gene>
<sequence>MGVKRPYYLASKGPRPEGVYIRSGAANVPASDSAIIRMIRECDGDVFEDRLSMKQDLTFRYAQAEFEKRGLPLESGEIRTLGMLNPDGAFTNLGLLLSDQCPPTVKVAAFSDNGRNVFTERCEYEGSILKQLADAYAFLEAHNHYRTEFIGLERIDHNDYPAVALREALVNLVAHREYTLSGPTLVSVMPSAVEIVSLGGLPTGIEYEDLSARISMPRNRALANVLFRLELIEAYGTGIGRMRESYEGEGLSPEITVTANTFSIVLPNRNAPDARAPESAGSLPEAAMRSLADGARTRAEVQADLGVSQSTASRILADLVGSGRAMRTGSGRGTRYRLP</sequence>
<name>A0A3E4QXW1_9ACTN</name>
<dbReference type="Gene3D" id="1.10.10.10">
    <property type="entry name" value="Winged helix-like DNA-binding domain superfamily/Winged helix DNA-binding domain"/>
    <property type="match status" value="1"/>
</dbReference>
<dbReference type="InterPro" id="IPR011991">
    <property type="entry name" value="ArsR-like_HTH"/>
</dbReference>